<evidence type="ECO:0000256" key="7">
    <source>
        <dbReference type="ARBA" id="ARBA00023212"/>
    </source>
</evidence>
<evidence type="ECO:0000313" key="11">
    <source>
        <dbReference type="EMBL" id="GBF98627.1"/>
    </source>
</evidence>
<dbReference type="SUPFAM" id="SSF52540">
    <property type="entry name" value="P-loop containing nucleoside triphosphate hydrolases"/>
    <property type="match status" value="1"/>
</dbReference>
<dbReference type="SMART" id="SM00382">
    <property type="entry name" value="AAA"/>
    <property type="match status" value="1"/>
</dbReference>
<feature type="domain" description="AAA+ ATPase" evidence="10">
    <location>
        <begin position="261"/>
        <end position="398"/>
    </location>
</feature>
<evidence type="ECO:0000256" key="5">
    <source>
        <dbReference type="ARBA" id="ARBA00022840"/>
    </source>
</evidence>
<comment type="subcellular location">
    <subcellularLocation>
        <location evidence="1">Cytoplasm</location>
        <location evidence="1">Cytoskeleton</location>
        <location evidence="1">Spindle pole</location>
    </subcellularLocation>
</comment>
<keyword evidence="12" id="KW-1185">Reference proteome</keyword>
<dbReference type="InterPro" id="IPR003593">
    <property type="entry name" value="AAA+_ATPase"/>
</dbReference>
<keyword evidence="7" id="KW-0206">Cytoskeleton</keyword>
<dbReference type="GO" id="GO:0000922">
    <property type="term" value="C:spindle pole"/>
    <property type="evidence" value="ECO:0007669"/>
    <property type="project" value="UniProtKB-SubCell"/>
</dbReference>
<keyword evidence="6" id="KW-0175">Coiled coil</keyword>
<organism evidence="11 12">
    <name type="scientific">Raphidocelis subcapitata</name>
    <dbReference type="NCBI Taxonomy" id="307507"/>
    <lineage>
        <taxon>Eukaryota</taxon>
        <taxon>Viridiplantae</taxon>
        <taxon>Chlorophyta</taxon>
        <taxon>core chlorophytes</taxon>
        <taxon>Chlorophyceae</taxon>
        <taxon>CS clade</taxon>
        <taxon>Sphaeropleales</taxon>
        <taxon>Selenastraceae</taxon>
        <taxon>Raphidocelis</taxon>
    </lineage>
</organism>
<feature type="compositionally biased region" description="Low complexity" evidence="9">
    <location>
        <begin position="84"/>
        <end position="93"/>
    </location>
</feature>
<dbReference type="AlphaFoldDB" id="A0A2V0PMM8"/>
<sequence length="521" mass="53877">MALGHEIASLQAQAAQALDLEMAGALDAAASSYAKAASQLRYLLDVCVPRSQPDLAAVCANLLAAWTHRLRALEARGARRHPAQQEQQQQQQQPATADRVGDRPSDAPHEGGMDTAAGDGGGGSGGDSGPAAAEAQWVHLGERDAARPSLDGTASAASANTEDCGGGGPMLRFDYGAGAMYAAEPEQLPPLACWAGGACSGSPPEGASQGAAKLELLRQCQRAVSGSLDDVVGLESVKDELDEAVFMPLRHPQLFKGIRRPPRHFLLYGAPGTGKTLLVEKLAAEAGFTLLALSPSSILSKWSGDSEKALQLAFDAARAMAPAVLFLDEVDALGQARGSGAGGDDAASRRLLTELLLQMNGLGPDEGVYVFGATNRMADCDAALLRRFERRVEVPLPDRAARGEFLASMLARPEINSPLPPPDLERIVAATEGFSGSDMACLCRDAAMAPVRELFGRRDPAGGGCKRRRLGESGGAAGPGKAAGLAVRKLTAGDFEAALVKIRPAAVDAREGSAGAVPSPA</sequence>
<proteinExistence type="predicted"/>
<dbReference type="InterPro" id="IPR050304">
    <property type="entry name" value="MT-severing_AAA_ATPase"/>
</dbReference>
<dbReference type="Pfam" id="PF00004">
    <property type="entry name" value="AAA"/>
    <property type="match status" value="1"/>
</dbReference>
<feature type="region of interest" description="Disordered" evidence="9">
    <location>
        <begin position="462"/>
        <end position="482"/>
    </location>
</feature>
<keyword evidence="3" id="KW-0493">Microtubule</keyword>
<evidence type="ECO:0000256" key="1">
    <source>
        <dbReference type="ARBA" id="ARBA00004647"/>
    </source>
</evidence>
<dbReference type="Proteomes" id="UP000247498">
    <property type="component" value="Unassembled WGS sequence"/>
</dbReference>
<evidence type="ECO:0000259" key="10">
    <source>
        <dbReference type="SMART" id="SM00382"/>
    </source>
</evidence>
<name>A0A2V0PMM8_9CHLO</name>
<dbReference type="InterPro" id="IPR027417">
    <property type="entry name" value="P-loop_NTPase"/>
</dbReference>
<dbReference type="FunFam" id="3.40.50.300:FF:001025">
    <property type="entry name" value="ATPase family, AAA domain-containing 2B"/>
    <property type="match status" value="1"/>
</dbReference>
<keyword evidence="4" id="KW-0547">Nucleotide-binding</keyword>
<dbReference type="InterPro" id="IPR041569">
    <property type="entry name" value="AAA_lid_3"/>
</dbReference>
<dbReference type="OrthoDB" id="10254455at2759"/>
<feature type="compositionally biased region" description="Gly residues" evidence="9">
    <location>
        <begin position="118"/>
        <end position="128"/>
    </location>
</feature>
<dbReference type="Gene3D" id="1.10.8.60">
    <property type="match status" value="1"/>
</dbReference>
<keyword evidence="5" id="KW-0067">ATP-binding</keyword>
<dbReference type="PANTHER" id="PTHR23074:SF78">
    <property type="entry name" value="KATANIN P60 ATPASE-CONTAINING SUBUNIT A-LIKE 2"/>
    <property type="match status" value="1"/>
</dbReference>
<keyword evidence="2" id="KW-0963">Cytoplasm</keyword>
<dbReference type="GO" id="GO:0016853">
    <property type="term" value="F:isomerase activity"/>
    <property type="evidence" value="ECO:0007669"/>
    <property type="project" value="UniProtKB-KW"/>
</dbReference>
<dbReference type="Gene3D" id="3.40.50.300">
    <property type="entry name" value="P-loop containing nucleotide triphosphate hydrolases"/>
    <property type="match status" value="1"/>
</dbReference>
<dbReference type="Pfam" id="PF17862">
    <property type="entry name" value="AAA_lid_3"/>
    <property type="match status" value="1"/>
</dbReference>
<dbReference type="PANTHER" id="PTHR23074">
    <property type="entry name" value="AAA DOMAIN-CONTAINING"/>
    <property type="match status" value="1"/>
</dbReference>
<feature type="compositionally biased region" description="Basic and acidic residues" evidence="9">
    <location>
        <begin position="99"/>
        <end position="112"/>
    </location>
</feature>
<reference evidence="11 12" key="1">
    <citation type="journal article" date="2018" name="Sci. Rep.">
        <title>Raphidocelis subcapitata (=Pseudokirchneriella subcapitata) provides an insight into genome evolution and environmental adaptations in the Sphaeropleales.</title>
        <authorList>
            <person name="Suzuki S."/>
            <person name="Yamaguchi H."/>
            <person name="Nakajima N."/>
            <person name="Kawachi M."/>
        </authorList>
    </citation>
    <scope>NUCLEOTIDE SEQUENCE [LARGE SCALE GENOMIC DNA]</scope>
    <source>
        <strain evidence="11 12">NIES-35</strain>
    </source>
</reference>
<evidence type="ECO:0000256" key="8">
    <source>
        <dbReference type="ARBA" id="ARBA00023235"/>
    </source>
</evidence>
<evidence type="ECO:0000256" key="2">
    <source>
        <dbReference type="ARBA" id="ARBA00022490"/>
    </source>
</evidence>
<evidence type="ECO:0000256" key="6">
    <source>
        <dbReference type="ARBA" id="ARBA00023054"/>
    </source>
</evidence>
<dbReference type="InParanoid" id="A0A2V0PMM8"/>
<dbReference type="InterPro" id="IPR003959">
    <property type="entry name" value="ATPase_AAA_core"/>
</dbReference>
<dbReference type="GO" id="GO:0016887">
    <property type="term" value="F:ATP hydrolysis activity"/>
    <property type="evidence" value="ECO:0007669"/>
    <property type="project" value="InterPro"/>
</dbReference>
<gene>
    <name evidence="11" type="ORF">Rsub_10816</name>
</gene>
<dbReference type="STRING" id="307507.A0A2V0PMM8"/>
<accession>A0A2V0PMM8</accession>
<keyword evidence="8" id="KW-0413">Isomerase</keyword>
<evidence type="ECO:0000256" key="9">
    <source>
        <dbReference type="SAM" id="MobiDB-lite"/>
    </source>
</evidence>
<evidence type="ECO:0000256" key="4">
    <source>
        <dbReference type="ARBA" id="ARBA00022741"/>
    </source>
</evidence>
<evidence type="ECO:0000256" key="3">
    <source>
        <dbReference type="ARBA" id="ARBA00022701"/>
    </source>
</evidence>
<dbReference type="GO" id="GO:0005874">
    <property type="term" value="C:microtubule"/>
    <property type="evidence" value="ECO:0007669"/>
    <property type="project" value="UniProtKB-KW"/>
</dbReference>
<feature type="region of interest" description="Disordered" evidence="9">
    <location>
        <begin position="146"/>
        <end position="168"/>
    </location>
</feature>
<evidence type="ECO:0000313" key="12">
    <source>
        <dbReference type="Proteomes" id="UP000247498"/>
    </source>
</evidence>
<feature type="region of interest" description="Disordered" evidence="9">
    <location>
        <begin position="77"/>
        <end position="132"/>
    </location>
</feature>
<dbReference type="GO" id="GO:0005524">
    <property type="term" value="F:ATP binding"/>
    <property type="evidence" value="ECO:0007669"/>
    <property type="project" value="UniProtKB-KW"/>
</dbReference>
<protein>
    <submittedName>
        <fullName evidence="11">ATPase AAA</fullName>
    </submittedName>
</protein>
<comment type="caution">
    <text evidence="11">The sequence shown here is derived from an EMBL/GenBank/DDBJ whole genome shotgun (WGS) entry which is preliminary data.</text>
</comment>
<dbReference type="EMBL" id="BDRX01000130">
    <property type="protein sequence ID" value="GBF98627.1"/>
    <property type="molecule type" value="Genomic_DNA"/>
</dbReference>